<dbReference type="AlphaFoldDB" id="A0A6A6TPU3"/>
<accession>A0A6A6TPU3</accession>
<evidence type="ECO:0000313" key="2">
    <source>
        <dbReference type="EMBL" id="KAF2661341.1"/>
    </source>
</evidence>
<dbReference type="EMBL" id="MU004294">
    <property type="protein sequence ID" value="KAF2661341.1"/>
    <property type="molecule type" value="Genomic_DNA"/>
</dbReference>
<evidence type="ECO:0000313" key="3">
    <source>
        <dbReference type="Proteomes" id="UP000799324"/>
    </source>
</evidence>
<proteinExistence type="predicted"/>
<evidence type="ECO:0000256" key="1">
    <source>
        <dbReference type="SAM" id="Phobius"/>
    </source>
</evidence>
<feature type="transmembrane region" description="Helical" evidence="1">
    <location>
        <begin position="62"/>
        <end position="78"/>
    </location>
</feature>
<name>A0A6A6TPU3_9PLEO</name>
<keyword evidence="1" id="KW-0812">Transmembrane</keyword>
<organism evidence="2 3">
    <name type="scientific">Lophiostoma macrostomum CBS 122681</name>
    <dbReference type="NCBI Taxonomy" id="1314788"/>
    <lineage>
        <taxon>Eukaryota</taxon>
        <taxon>Fungi</taxon>
        <taxon>Dikarya</taxon>
        <taxon>Ascomycota</taxon>
        <taxon>Pezizomycotina</taxon>
        <taxon>Dothideomycetes</taxon>
        <taxon>Pleosporomycetidae</taxon>
        <taxon>Pleosporales</taxon>
        <taxon>Lophiostomataceae</taxon>
        <taxon>Lophiostoma</taxon>
    </lineage>
</organism>
<keyword evidence="1" id="KW-0472">Membrane</keyword>
<gene>
    <name evidence="2" type="ORF">K491DRAFT_450335</name>
</gene>
<protein>
    <submittedName>
        <fullName evidence="2">Uncharacterized protein</fullName>
    </submittedName>
</protein>
<keyword evidence="3" id="KW-1185">Reference proteome</keyword>
<keyword evidence="1" id="KW-1133">Transmembrane helix</keyword>
<sequence length="90" mass="10200">MGNIYVSLNPARPSLWQIPSKHVIASGSCNPRRLFYSTGHLQSDPEILVSPCVIALSFETKVSLPHSILMLLLLIAYIRRSWFKLRNAQH</sequence>
<dbReference type="Proteomes" id="UP000799324">
    <property type="component" value="Unassembled WGS sequence"/>
</dbReference>
<reference evidence="2" key="1">
    <citation type="journal article" date="2020" name="Stud. Mycol.">
        <title>101 Dothideomycetes genomes: a test case for predicting lifestyles and emergence of pathogens.</title>
        <authorList>
            <person name="Haridas S."/>
            <person name="Albert R."/>
            <person name="Binder M."/>
            <person name="Bloem J."/>
            <person name="Labutti K."/>
            <person name="Salamov A."/>
            <person name="Andreopoulos B."/>
            <person name="Baker S."/>
            <person name="Barry K."/>
            <person name="Bills G."/>
            <person name="Bluhm B."/>
            <person name="Cannon C."/>
            <person name="Castanera R."/>
            <person name="Culley D."/>
            <person name="Daum C."/>
            <person name="Ezra D."/>
            <person name="Gonzalez J."/>
            <person name="Henrissat B."/>
            <person name="Kuo A."/>
            <person name="Liang C."/>
            <person name="Lipzen A."/>
            <person name="Lutzoni F."/>
            <person name="Magnuson J."/>
            <person name="Mondo S."/>
            <person name="Nolan M."/>
            <person name="Ohm R."/>
            <person name="Pangilinan J."/>
            <person name="Park H.-J."/>
            <person name="Ramirez L."/>
            <person name="Alfaro M."/>
            <person name="Sun H."/>
            <person name="Tritt A."/>
            <person name="Yoshinaga Y."/>
            <person name="Zwiers L.-H."/>
            <person name="Turgeon B."/>
            <person name="Goodwin S."/>
            <person name="Spatafora J."/>
            <person name="Crous P."/>
            <person name="Grigoriev I."/>
        </authorList>
    </citation>
    <scope>NUCLEOTIDE SEQUENCE</scope>
    <source>
        <strain evidence="2">CBS 122681</strain>
    </source>
</reference>